<evidence type="ECO:0000313" key="2">
    <source>
        <dbReference type="EMBL" id="KAJ1207738.1"/>
    </source>
</evidence>
<feature type="region of interest" description="Disordered" evidence="1">
    <location>
        <begin position="1"/>
        <end position="84"/>
    </location>
</feature>
<name>A0AAV7W190_PLEWA</name>
<reference evidence="2" key="1">
    <citation type="journal article" date="2022" name="bioRxiv">
        <title>Sequencing and chromosome-scale assembly of the giantPleurodeles waltlgenome.</title>
        <authorList>
            <person name="Brown T."/>
            <person name="Elewa A."/>
            <person name="Iarovenko S."/>
            <person name="Subramanian E."/>
            <person name="Araus A.J."/>
            <person name="Petzold A."/>
            <person name="Susuki M."/>
            <person name="Suzuki K.-i.T."/>
            <person name="Hayashi T."/>
            <person name="Toyoda A."/>
            <person name="Oliveira C."/>
            <person name="Osipova E."/>
            <person name="Leigh N.D."/>
            <person name="Simon A."/>
            <person name="Yun M.H."/>
        </authorList>
    </citation>
    <scope>NUCLEOTIDE SEQUENCE</scope>
    <source>
        <strain evidence="2">20211129_DDA</strain>
        <tissue evidence="2">Liver</tissue>
    </source>
</reference>
<dbReference type="AlphaFoldDB" id="A0AAV7W190"/>
<evidence type="ECO:0000313" key="3">
    <source>
        <dbReference type="Proteomes" id="UP001066276"/>
    </source>
</evidence>
<protein>
    <submittedName>
        <fullName evidence="2">Uncharacterized protein</fullName>
    </submittedName>
</protein>
<sequence>MRALLGGTKEADSDEKWSEERCMRRRRPEEPEDYQRERGYAAAARQTDVPDRDSKYGTSSAGGAQRKLWPHLGKRVATPGMGQA</sequence>
<comment type="caution">
    <text evidence="2">The sequence shown here is derived from an EMBL/GenBank/DDBJ whole genome shotgun (WGS) entry which is preliminary data.</text>
</comment>
<gene>
    <name evidence="2" type="ORF">NDU88_003128</name>
</gene>
<dbReference type="Proteomes" id="UP001066276">
    <property type="component" value="Chromosome 1_2"/>
</dbReference>
<keyword evidence="3" id="KW-1185">Reference proteome</keyword>
<proteinExistence type="predicted"/>
<dbReference type="EMBL" id="JANPWB010000002">
    <property type="protein sequence ID" value="KAJ1207738.1"/>
    <property type="molecule type" value="Genomic_DNA"/>
</dbReference>
<accession>A0AAV7W190</accession>
<organism evidence="2 3">
    <name type="scientific">Pleurodeles waltl</name>
    <name type="common">Iberian ribbed newt</name>
    <dbReference type="NCBI Taxonomy" id="8319"/>
    <lineage>
        <taxon>Eukaryota</taxon>
        <taxon>Metazoa</taxon>
        <taxon>Chordata</taxon>
        <taxon>Craniata</taxon>
        <taxon>Vertebrata</taxon>
        <taxon>Euteleostomi</taxon>
        <taxon>Amphibia</taxon>
        <taxon>Batrachia</taxon>
        <taxon>Caudata</taxon>
        <taxon>Salamandroidea</taxon>
        <taxon>Salamandridae</taxon>
        <taxon>Pleurodelinae</taxon>
        <taxon>Pleurodeles</taxon>
    </lineage>
</organism>
<feature type="compositionally biased region" description="Basic and acidic residues" evidence="1">
    <location>
        <begin position="9"/>
        <end position="39"/>
    </location>
</feature>
<evidence type="ECO:0000256" key="1">
    <source>
        <dbReference type="SAM" id="MobiDB-lite"/>
    </source>
</evidence>